<dbReference type="KEGG" id="tje:TJEJU_1064"/>
<feature type="transmembrane region" description="Helical" evidence="1">
    <location>
        <begin position="50"/>
        <end position="68"/>
    </location>
</feature>
<dbReference type="RefSeq" id="WP_095070064.1">
    <property type="nucleotide sequence ID" value="NZ_LT899436.1"/>
</dbReference>
<dbReference type="InterPro" id="IPR007403">
    <property type="entry name" value="DUF456"/>
</dbReference>
<dbReference type="AlphaFoldDB" id="A0A238U894"/>
<accession>A0A238U894</accession>
<keyword evidence="3" id="KW-1185">Reference proteome</keyword>
<dbReference type="OrthoDB" id="9808460at2"/>
<dbReference type="Pfam" id="PF04306">
    <property type="entry name" value="DUF456"/>
    <property type="match status" value="1"/>
</dbReference>
<organism evidence="2 3">
    <name type="scientific">Tenacibaculum jejuense</name>
    <dbReference type="NCBI Taxonomy" id="584609"/>
    <lineage>
        <taxon>Bacteria</taxon>
        <taxon>Pseudomonadati</taxon>
        <taxon>Bacteroidota</taxon>
        <taxon>Flavobacteriia</taxon>
        <taxon>Flavobacteriales</taxon>
        <taxon>Flavobacteriaceae</taxon>
        <taxon>Tenacibaculum</taxon>
    </lineage>
</organism>
<evidence type="ECO:0000313" key="3">
    <source>
        <dbReference type="Proteomes" id="UP000215214"/>
    </source>
</evidence>
<reference evidence="2 3" key="1">
    <citation type="submission" date="2017-07" db="EMBL/GenBank/DDBJ databases">
        <authorList>
            <person name="Sun Z.S."/>
            <person name="Albrecht U."/>
            <person name="Echele G."/>
            <person name="Lee C.C."/>
        </authorList>
    </citation>
    <scope>NUCLEOTIDE SEQUENCE [LARGE SCALE GENOMIC DNA]</scope>
    <source>
        <strain evidence="3">type strain: KCTC 22618</strain>
    </source>
</reference>
<gene>
    <name evidence="2" type="ORF">TJEJU_1064</name>
</gene>
<keyword evidence="1" id="KW-1133">Transmembrane helix</keyword>
<keyword evidence="1" id="KW-0472">Membrane</keyword>
<proteinExistence type="predicted"/>
<protein>
    <recommendedName>
        <fullName evidence="4">DUF456 domain-containing protein</fullName>
    </recommendedName>
</protein>
<feature type="transmembrane region" description="Helical" evidence="1">
    <location>
        <begin position="132"/>
        <end position="156"/>
    </location>
</feature>
<sequence length="168" mass="18038">MDILLTLLGLIFICLGIIGSFLPVLPGPVTGWVGLLLLHLTRAIPQNWTFLGITLFVALAIFILDYFIPALGTKKFGGSKYGAYGTTIGLIVGLLSPIPFGILIGAFSGAFLGEVVFDGKDTNKALKASFGAFLGFLASTGIKFIAASIFFVLFFVKLWEYRAAIFTF</sequence>
<dbReference type="PANTHER" id="PTHR39165:SF1">
    <property type="entry name" value="DUF456 DOMAIN-CONTAINING PROTEIN"/>
    <property type="match status" value="1"/>
</dbReference>
<dbReference type="EMBL" id="LT899436">
    <property type="protein sequence ID" value="SNR14818.1"/>
    <property type="molecule type" value="Genomic_DNA"/>
</dbReference>
<evidence type="ECO:0000256" key="1">
    <source>
        <dbReference type="SAM" id="Phobius"/>
    </source>
</evidence>
<name>A0A238U894_9FLAO</name>
<evidence type="ECO:0008006" key="4">
    <source>
        <dbReference type="Google" id="ProtNLM"/>
    </source>
</evidence>
<dbReference type="PANTHER" id="PTHR39165">
    <property type="entry name" value="IG HYPOTHETICAL 17883"/>
    <property type="match status" value="1"/>
</dbReference>
<evidence type="ECO:0000313" key="2">
    <source>
        <dbReference type="EMBL" id="SNR14818.1"/>
    </source>
</evidence>
<feature type="transmembrane region" description="Helical" evidence="1">
    <location>
        <begin position="88"/>
        <end position="112"/>
    </location>
</feature>
<dbReference type="Proteomes" id="UP000215214">
    <property type="component" value="Chromosome TJEJU"/>
</dbReference>
<keyword evidence="1" id="KW-0812">Transmembrane</keyword>